<dbReference type="EMBL" id="JPRD01000073">
    <property type="protein sequence ID" value="KIF46385.1"/>
    <property type="molecule type" value="Genomic_DNA"/>
</dbReference>
<evidence type="ECO:0000256" key="5">
    <source>
        <dbReference type="ARBA" id="ARBA00022723"/>
    </source>
</evidence>
<dbReference type="InterPro" id="IPR000086">
    <property type="entry name" value="NUDIX_hydrolase_dom"/>
</dbReference>
<dbReference type="PATRIC" id="fig|1229493.5.peg.5539"/>
<dbReference type="SUPFAM" id="SSF55811">
    <property type="entry name" value="Nudix"/>
    <property type="match status" value="1"/>
</dbReference>
<reference evidence="18 19" key="1">
    <citation type="submission" date="2014-07" db="EMBL/GenBank/DDBJ databases">
        <title>Unique and conserved regions in Vibrio harveyi and related species in comparison with the shrimp pathogen Vibrio harveyi CAIM 1792.</title>
        <authorList>
            <person name="Espinoza-Valles I."/>
            <person name="Vora G."/>
            <person name="Leekitcharoenphon P."/>
            <person name="Ussery D."/>
            <person name="Hoj L."/>
            <person name="Gomez-Gil B."/>
        </authorList>
    </citation>
    <scope>NUCLEOTIDE SEQUENCE [LARGE SCALE GENOMIC DNA]</scope>
    <source>
        <strain evidence="19">CAIM 1854 / LMG 25443</strain>
    </source>
</reference>
<evidence type="ECO:0000256" key="6">
    <source>
        <dbReference type="ARBA" id="ARBA00022763"/>
    </source>
</evidence>
<dbReference type="GO" id="GO:0044716">
    <property type="term" value="F:8-oxo-GDP phosphatase activity"/>
    <property type="evidence" value="ECO:0007669"/>
    <property type="project" value="TreeGrafter"/>
</dbReference>
<keyword evidence="4" id="KW-0235">DNA replication</keyword>
<dbReference type="Pfam" id="PF00293">
    <property type="entry name" value="NUDIX"/>
    <property type="match status" value="1"/>
</dbReference>
<dbReference type="GO" id="GO:0046872">
    <property type="term" value="F:metal ion binding"/>
    <property type="evidence" value="ECO:0007669"/>
    <property type="project" value="UniProtKB-KW"/>
</dbReference>
<keyword evidence="6" id="KW-0227">DNA damage</keyword>
<keyword evidence="8" id="KW-0460">Magnesium</keyword>
<evidence type="ECO:0000256" key="1">
    <source>
        <dbReference type="ARBA" id="ARBA00001946"/>
    </source>
</evidence>
<accession>A0A0C1YMH9</accession>
<keyword evidence="9" id="KW-0234">DNA repair</keyword>
<dbReference type="InterPro" id="IPR015797">
    <property type="entry name" value="NUDIX_hydrolase-like_dom_sf"/>
</dbReference>
<name>A0A0C1YMH9_9VIBR</name>
<evidence type="ECO:0000256" key="11">
    <source>
        <dbReference type="ARBA" id="ARBA00036904"/>
    </source>
</evidence>
<keyword evidence="7 18" id="KW-0378">Hydrolase</keyword>
<comment type="cofactor">
    <cofactor evidence="1">
        <name>Mg(2+)</name>
        <dbReference type="ChEBI" id="CHEBI:18420"/>
    </cofactor>
</comment>
<evidence type="ECO:0000256" key="9">
    <source>
        <dbReference type="ARBA" id="ARBA00023204"/>
    </source>
</evidence>
<evidence type="ECO:0000256" key="2">
    <source>
        <dbReference type="ARBA" id="ARBA00005582"/>
    </source>
</evidence>
<dbReference type="Proteomes" id="UP000031586">
    <property type="component" value="Unassembled WGS sequence"/>
</dbReference>
<comment type="catalytic activity">
    <reaction evidence="10">
        <text>8-oxo-dGTP + H2O = 8-oxo-dGMP + diphosphate + H(+)</text>
        <dbReference type="Rhea" id="RHEA:31575"/>
        <dbReference type="ChEBI" id="CHEBI:15377"/>
        <dbReference type="ChEBI" id="CHEBI:15378"/>
        <dbReference type="ChEBI" id="CHEBI:33019"/>
        <dbReference type="ChEBI" id="CHEBI:63224"/>
        <dbReference type="ChEBI" id="CHEBI:77896"/>
        <dbReference type="EC" id="3.6.1.55"/>
    </reaction>
</comment>
<evidence type="ECO:0000256" key="4">
    <source>
        <dbReference type="ARBA" id="ARBA00022705"/>
    </source>
</evidence>
<dbReference type="InterPro" id="IPR047127">
    <property type="entry name" value="MutT-like"/>
</dbReference>
<dbReference type="PANTHER" id="PTHR47707">
    <property type="entry name" value="8-OXO-DGTP DIPHOSPHATASE"/>
    <property type="match status" value="1"/>
</dbReference>
<evidence type="ECO:0000256" key="8">
    <source>
        <dbReference type="ARBA" id="ARBA00022842"/>
    </source>
</evidence>
<evidence type="ECO:0000256" key="13">
    <source>
        <dbReference type="ARBA" id="ARBA00040794"/>
    </source>
</evidence>
<keyword evidence="5" id="KW-0479">Metal-binding</keyword>
<proteinExistence type="inferred from homology"/>
<keyword evidence="3" id="KW-0515">Mutator protein</keyword>
<evidence type="ECO:0000259" key="17">
    <source>
        <dbReference type="PROSITE" id="PS51462"/>
    </source>
</evidence>
<dbReference type="GO" id="GO:0035539">
    <property type="term" value="F:8-oxo-7,8-dihydrodeoxyguanosine triphosphate pyrophosphatase activity"/>
    <property type="evidence" value="ECO:0007669"/>
    <property type="project" value="UniProtKB-EC"/>
</dbReference>
<dbReference type="GO" id="GO:0006260">
    <property type="term" value="P:DNA replication"/>
    <property type="evidence" value="ECO:0007669"/>
    <property type="project" value="UniProtKB-KW"/>
</dbReference>
<dbReference type="EC" id="3.6.1.55" evidence="12"/>
<dbReference type="GO" id="GO:0044715">
    <property type="term" value="F:8-oxo-dGDP phosphatase activity"/>
    <property type="evidence" value="ECO:0007669"/>
    <property type="project" value="TreeGrafter"/>
</dbReference>
<evidence type="ECO:0000256" key="15">
    <source>
        <dbReference type="ARBA" id="ARBA00041979"/>
    </source>
</evidence>
<comment type="catalytic activity">
    <reaction evidence="11">
        <text>8-oxo-GTP + H2O = 8-oxo-GMP + diphosphate + H(+)</text>
        <dbReference type="Rhea" id="RHEA:67616"/>
        <dbReference type="ChEBI" id="CHEBI:15377"/>
        <dbReference type="ChEBI" id="CHEBI:15378"/>
        <dbReference type="ChEBI" id="CHEBI:33019"/>
        <dbReference type="ChEBI" id="CHEBI:143553"/>
        <dbReference type="ChEBI" id="CHEBI:145694"/>
    </reaction>
</comment>
<dbReference type="PROSITE" id="PS00893">
    <property type="entry name" value="NUDIX_BOX"/>
    <property type="match status" value="1"/>
</dbReference>
<evidence type="ECO:0000256" key="7">
    <source>
        <dbReference type="ARBA" id="ARBA00022801"/>
    </source>
</evidence>
<dbReference type="PANTHER" id="PTHR47707:SF1">
    <property type="entry name" value="NUDIX HYDROLASE FAMILY PROTEIN"/>
    <property type="match status" value="1"/>
</dbReference>
<dbReference type="GO" id="GO:0006281">
    <property type="term" value="P:DNA repair"/>
    <property type="evidence" value="ECO:0007669"/>
    <property type="project" value="UniProtKB-KW"/>
</dbReference>
<protein>
    <recommendedName>
        <fullName evidence="13">8-oxo-dGTP diphosphatase</fullName>
        <ecNumber evidence="12">3.6.1.55</ecNumber>
    </recommendedName>
    <alternativeName>
        <fullName evidence="16">7,8-dihydro-8-oxoguanine-triphosphatase</fullName>
    </alternativeName>
    <alternativeName>
        <fullName evidence="15">Mutator protein MutT</fullName>
    </alternativeName>
    <alternativeName>
        <fullName evidence="14">dGTP pyrophosphohydrolase</fullName>
    </alternativeName>
</protein>
<evidence type="ECO:0000256" key="16">
    <source>
        <dbReference type="ARBA" id="ARBA00042798"/>
    </source>
</evidence>
<evidence type="ECO:0000313" key="18">
    <source>
        <dbReference type="EMBL" id="KIF46385.1"/>
    </source>
</evidence>
<dbReference type="AlphaFoldDB" id="A0A0C1YMH9"/>
<dbReference type="InterPro" id="IPR020084">
    <property type="entry name" value="NUDIX_hydrolase_CS"/>
</dbReference>
<gene>
    <name evidence="18" type="ORF">H735_28565</name>
</gene>
<sequence>MEVHGCVSFILVKGDQVLLETRAKDKESDPGAIAIPGGHMEFNEPQQQTLFRELEEELNIKPLQFGYLCSLYHPTTELQLIHYYVVTNWQGDIQSLEAESVNWYPIINAPVSTEVDRVALSEYLRLNTALRTVFNK</sequence>
<organism evidence="18 19">
    <name type="scientific">Vibrio owensii CAIM 1854 = LMG 25443</name>
    <dbReference type="NCBI Taxonomy" id="1229493"/>
    <lineage>
        <taxon>Bacteria</taxon>
        <taxon>Pseudomonadati</taxon>
        <taxon>Pseudomonadota</taxon>
        <taxon>Gammaproteobacteria</taxon>
        <taxon>Vibrionales</taxon>
        <taxon>Vibrionaceae</taxon>
        <taxon>Vibrio</taxon>
    </lineage>
</organism>
<dbReference type="Gene3D" id="3.90.79.10">
    <property type="entry name" value="Nucleoside Triphosphate Pyrophosphohydrolase"/>
    <property type="match status" value="1"/>
</dbReference>
<dbReference type="PROSITE" id="PS51462">
    <property type="entry name" value="NUDIX"/>
    <property type="match status" value="1"/>
</dbReference>
<feature type="domain" description="Nudix hydrolase" evidence="17">
    <location>
        <begin position="2"/>
        <end position="126"/>
    </location>
</feature>
<dbReference type="GO" id="GO:0008413">
    <property type="term" value="F:8-oxo-7,8-dihydroguanosine triphosphate pyrophosphatase activity"/>
    <property type="evidence" value="ECO:0007669"/>
    <property type="project" value="TreeGrafter"/>
</dbReference>
<evidence type="ECO:0000256" key="10">
    <source>
        <dbReference type="ARBA" id="ARBA00035861"/>
    </source>
</evidence>
<evidence type="ECO:0000313" key="19">
    <source>
        <dbReference type="Proteomes" id="UP000031586"/>
    </source>
</evidence>
<evidence type="ECO:0000256" key="12">
    <source>
        <dbReference type="ARBA" id="ARBA00038905"/>
    </source>
</evidence>
<dbReference type="RefSeq" id="WP_020197531.1">
    <property type="nucleotide sequence ID" value="NZ_BAOH01000122.1"/>
</dbReference>
<evidence type="ECO:0000256" key="3">
    <source>
        <dbReference type="ARBA" id="ARBA00022457"/>
    </source>
</evidence>
<comment type="caution">
    <text evidence="18">The sequence shown here is derived from an EMBL/GenBank/DDBJ whole genome shotgun (WGS) entry which is preliminary data.</text>
</comment>
<comment type="similarity">
    <text evidence="2">Belongs to the Nudix hydrolase family.</text>
</comment>
<evidence type="ECO:0000256" key="14">
    <source>
        <dbReference type="ARBA" id="ARBA00041592"/>
    </source>
</evidence>